<dbReference type="Pfam" id="PF09346">
    <property type="entry name" value="SMI1_KNR4"/>
    <property type="match status" value="1"/>
</dbReference>
<reference evidence="4 5" key="1">
    <citation type="submission" date="2016-01" db="EMBL/GenBank/DDBJ databases">
        <title>Genome sequence of the yeast Holleya sinecauda.</title>
        <authorList>
            <person name="Dietrich F.S."/>
        </authorList>
    </citation>
    <scope>NUCLEOTIDE SEQUENCE [LARGE SCALE GENOMIC DNA]</scope>
    <source>
        <strain evidence="4 5">ATCC 58844</strain>
    </source>
</reference>
<sequence length="503" mass="55324">MEGLKRTWKQLVYTFSTDDRYAEYNPNDPMQGSGASDSRMFDCVNGSQIQLNDFSDESESRGNDGVSECLLAWRHISSWCTEHNSDLYATLSAPCTKNDIARAEADLSVTFPAAVRASLRLHDGQEDMESMQGVSGLLYGLKLMSLDEIVRMTCTWRSVAAQLAAQELRNEQSKDGSSTDNERVGVMPKPVDQKGYMKVSKEEVKSTTDLQKNLSQNHSKRYKMNHIPRQASVPPLAIQCVYAHPGWVPLVTDKAGNHIGIDLAPGPKGKYAQVIMFGREFDTKYVVGDNWGDFLLSFVNDLENGNWVLVDNTDDYLNGDGELMFVEKGTNGPILDYFSVLKKRSWDKWQRQKPMPAAPKSKPANTASLSSQDSVSNATLPKNSLYASTTAVDETLTSQDDPVIMNENTLEASGDSVNTEHAEDDDGSHEEGSTTLSVTQSNADSIVAKGATSINSGTTNADEDKKSEVLHISKSQTLSQGTSRLSESDAVEELHDEFENVAL</sequence>
<feature type="compositionally biased region" description="Polar residues" evidence="2">
    <location>
        <begin position="409"/>
        <end position="419"/>
    </location>
</feature>
<keyword evidence="5" id="KW-1185">Reference proteome</keyword>
<dbReference type="PANTHER" id="PTHR47432:SF1">
    <property type="entry name" value="CELL WALL ASSEMBLY REGULATOR SMI1"/>
    <property type="match status" value="1"/>
</dbReference>
<dbReference type="OrthoDB" id="2305498at2759"/>
<dbReference type="InterPro" id="IPR051873">
    <property type="entry name" value="KNR4/SMI1_regulator"/>
</dbReference>
<dbReference type="Proteomes" id="UP000243052">
    <property type="component" value="Chromosome ii"/>
</dbReference>
<feature type="region of interest" description="Disordered" evidence="2">
    <location>
        <begin position="169"/>
        <end position="188"/>
    </location>
</feature>
<dbReference type="EMBL" id="CP014242">
    <property type="protein sequence ID" value="AMD18639.1"/>
    <property type="molecule type" value="Genomic_DNA"/>
</dbReference>
<feature type="compositionally biased region" description="Polar residues" evidence="2">
    <location>
        <begin position="433"/>
        <end position="444"/>
    </location>
</feature>
<name>A0A109UW74_9SACH</name>
<dbReference type="PANTHER" id="PTHR47432">
    <property type="entry name" value="CELL WALL ASSEMBLY REGULATOR SMI1"/>
    <property type="match status" value="1"/>
</dbReference>
<feature type="region of interest" description="Disordered" evidence="2">
    <location>
        <begin position="409"/>
        <end position="490"/>
    </location>
</feature>
<gene>
    <name evidence="4" type="ORF">AW171_hschr2148</name>
</gene>
<dbReference type="InterPro" id="IPR009203">
    <property type="entry name" value="Knr4/Smi1"/>
</dbReference>
<feature type="compositionally biased region" description="Basic and acidic residues" evidence="2">
    <location>
        <begin position="462"/>
        <end position="471"/>
    </location>
</feature>
<feature type="region of interest" description="Disordered" evidence="2">
    <location>
        <begin position="349"/>
        <end position="381"/>
    </location>
</feature>
<evidence type="ECO:0000259" key="3">
    <source>
        <dbReference type="SMART" id="SM00860"/>
    </source>
</evidence>
<dbReference type="GO" id="GO:0043332">
    <property type="term" value="C:mating projection tip"/>
    <property type="evidence" value="ECO:0007669"/>
    <property type="project" value="TreeGrafter"/>
</dbReference>
<dbReference type="PIRSF" id="PIRSF017023">
    <property type="entry name" value="KNR4"/>
    <property type="match status" value="1"/>
</dbReference>
<dbReference type="SMART" id="SM00860">
    <property type="entry name" value="SMI1_KNR4"/>
    <property type="match status" value="1"/>
</dbReference>
<proteinExistence type="inferred from homology"/>
<protein>
    <submittedName>
        <fullName evidence="4">HBL263Wp</fullName>
    </submittedName>
</protein>
<feature type="compositionally biased region" description="Polar residues" evidence="2">
    <location>
        <begin position="365"/>
        <end position="381"/>
    </location>
</feature>
<evidence type="ECO:0000313" key="4">
    <source>
        <dbReference type="EMBL" id="AMD18639.1"/>
    </source>
</evidence>
<comment type="similarity">
    <text evidence="1">Belongs to the KNR4/SMI1 family.</text>
</comment>
<dbReference type="SUPFAM" id="SSF160631">
    <property type="entry name" value="SMI1/KNR4-like"/>
    <property type="match status" value="1"/>
</dbReference>
<dbReference type="InterPro" id="IPR037883">
    <property type="entry name" value="Knr4/Smi1-like_sf"/>
</dbReference>
<dbReference type="GO" id="GO:0070880">
    <property type="term" value="P:fungal-type cell wall beta-glucan biosynthetic process"/>
    <property type="evidence" value="ECO:0007669"/>
    <property type="project" value="TreeGrafter"/>
</dbReference>
<organism evidence="4 5">
    <name type="scientific">Eremothecium sinecaudum</name>
    <dbReference type="NCBI Taxonomy" id="45286"/>
    <lineage>
        <taxon>Eukaryota</taxon>
        <taxon>Fungi</taxon>
        <taxon>Dikarya</taxon>
        <taxon>Ascomycota</taxon>
        <taxon>Saccharomycotina</taxon>
        <taxon>Saccharomycetes</taxon>
        <taxon>Saccharomycetales</taxon>
        <taxon>Saccharomycetaceae</taxon>
        <taxon>Eremothecium</taxon>
    </lineage>
</organism>
<evidence type="ECO:0000256" key="1">
    <source>
        <dbReference type="ARBA" id="ARBA00005303"/>
    </source>
</evidence>
<dbReference type="STRING" id="45286.A0A109UW74"/>
<dbReference type="RefSeq" id="XP_017985635.1">
    <property type="nucleotide sequence ID" value="XM_018130269.1"/>
</dbReference>
<dbReference type="AlphaFoldDB" id="A0A109UW74"/>
<evidence type="ECO:0000313" key="5">
    <source>
        <dbReference type="Proteomes" id="UP000243052"/>
    </source>
</evidence>
<dbReference type="InterPro" id="IPR018958">
    <property type="entry name" value="Knr4/Smi1-like_dom"/>
</dbReference>
<feature type="domain" description="Knr4/Smi1-like" evidence="3">
    <location>
        <begin position="94"/>
        <end position="297"/>
    </location>
</feature>
<evidence type="ECO:0000256" key="2">
    <source>
        <dbReference type="SAM" id="MobiDB-lite"/>
    </source>
</evidence>
<accession>A0A109UW74</accession>
<feature type="compositionally biased region" description="Low complexity" evidence="2">
    <location>
        <begin position="353"/>
        <end position="364"/>
    </location>
</feature>
<dbReference type="GeneID" id="28721782"/>
<feature type="compositionally biased region" description="Polar residues" evidence="2">
    <location>
        <begin position="473"/>
        <end position="485"/>
    </location>
</feature>